<dbReference type="RefSeq" id="WP_227210113.1">
    <property type="nucleotide sequence ID" value="NZ_BAABZQ010000001.1"/>
</dbReference>
<organism evidence="2 3">
    <name type="scientific">Blautia parvula</name>
    <dbReference type="NCBI Taxonomy" id="2877527"/>
    <lineage>
        <taxon>Bacteria</taxon>
        <taxon>Bacillati</taxon>
        <taxon>Bacillota</taxon>
        <taxon>Clostridia</taxon>
        <taxon>Lachnospirales</taxon>
        <taxon>Lachnospiraceae</taxon>
        <taxon>Blautia</taxon>
    </lineage>
</organism>
<feature type="domain" description="Calcineurin-like phosphoesterase" evidence="1">
    <location>
        <begin position="2"/>
        <end position="211"/>
    </location>
</feature>
<evidence type="ECO:0000313" key="2">
    <source>
        <dbReference type="EMBL" id="GAA6500753.1"/>
    </source>
</evidence>
<evidence type="ECO:0000259" key="1">
    <source>
        <dbReference type="Pfam" id="PF00149"/>
    </source>
</evidence>
<dbReference type="EMBL" id="BAABZQ010000001">
    <property type="protein sequence ID" value="GAA6500753.1"/>
    <property type="molecule type" value="Genomic_DNA"/>
</dbReference>
<protein>
    <recommendedName>
        <fullName evidence="1">Calcineurin-like phosphoesterase domain-containing protein</fullName>
    </recommendedName>
</protein>
<dbReference type="InterPro" id="IPR004843">
    <property type="entry name" value="Calcineurin-like_PHP"/>
</dbReference>
<accession>A0ABQ0BW33</accession>
<reference evidence="2 3" key="1">
    <citation type="submission" date="2024-04" db="EMBL/GenBank/DDBJ databases">
        <title>Defined microbial consortia suppress multidrug-resistant proinflammatory Enterobacteriaceae via ecological control.</title>
        <authorList>
            <person name="Furuichi M."/>
            <person name="Kawaguchi T."/>
            <person name="Pust M."/>
            <person name="Yasuma K."/>
            <person name="Plichta D."/>
            <person name="Hasegawa N."/>
            <person name="Ohya T."/>
            <person name="Bhattarai S."/>
            <person name="Sasajima S."/>
            <person name="Aoto Y."/>
            <person name="Tuganbaev T."/>
            <person name="Yaginuma M."/>
            <person name="Ueda M."/>
            <person name="Okahashi N."/>
            <person name="Amafuji K."/>
            <person name="Kiridooshi Y."/>
            <person name="Sugita K."/>
            <person name="Strazar M."/>
            <person name="Skelly A."/>
            <person name="Suda W."/>
            <person name="Hattori M."/>
            <person name="Nakamoto N."/>
            <person name="Caballero S."/>
            <person name="Norman J."/>
            <person name="Olle B."/>
            <person name="Tanoue T."/>
            <person name="Arita M."/>
            <person name="Bucci V."/>
            <person name="Atarashi K."/>
            <person name="Xavier R."/>
            <person name="Honda K."/>
        </authorList>
    </citation>
    <scope>NUCLEOTIDE SEQUENCE [LARGE SCALE GENOMIC DNA]</scope>
    <source>
        <strain evidence="3">k34-0107-D12</strain>
    </source>
</reference>
<keyword evidence="3" id="KW-1185">Reference proteome</keyword>
<dbReference type="Gene3D" id="3.60.21.10">
    <property type="match status" value="1"/>
</dbReference>
<proteinExistence type="predicted"/>
<dbReference type="InterPro" id="IPR029052">
    <property type="entry name" value="Metallo-depent_PP-like"/>
</dbReference>
<name>A0ABQ0BW33_9FIRM</name>
<gene>
    <name evidence="2" type="ORF">K340107D12_35690</name>
</gene>
<comment type="caution">
    <text evidence="2">The sequence shown here is derived from an EMBL/GenBank/DDBJ whole genome shotgun (WGS) entry which is preliminary data.</text>
</comment>
<evidence type="ECO:0000313" key="3">
    <source>
        <dbReference type="Proteomes" id="UP001600941"/>
    </source>
</evidence>
<dbReference type="Proteomes" id="UP001600941">
    <property type="component" value="Unassembled WGS sequence"/>
</dbReference>
<sequence>MIYITGDTHGQFGRIEEFCERLKTSREDILIILGDAGINFSGQTQDSLKKRFLESLSITLFCIHGNHEQRPYTIDSYKEKSWHGGTVYYEEKYPHLLFAKDGEVFDLDGKQVIVMGGAYSIDKMFRLIYGYGWWEDEQPSEEIKKYVEAQLEKLGWKVDVVLSHTTPLKYEPVEVFLPGVDQSKVDKSTEEWLDGIEDKLEYQKWYCGHYHTEKKIDRLEIMFQNVEEFCGNINTIN</sequence>
<dbReference type="Pfam" id="PF00149">
    <property type="entry name" value="Metallophos"/>
    <property type="match status" value="1"/>
</dbReference>
<dbReference type="SUPFAM" id="SSF56300">
    <property type="entry name" value="Metallo-dependent phosphatases"/>
    <property type="match status" value="1"/>
</dbReference>